<keyword evidence="3" id="KW-0238">DNA-binding</keyword>
<keyword evidence="8" id="KW-1185">Reference proteome</keyword>
<reference evidence="7" key="1">
    <citation type="journal article" date="2018" name="DNA Res.">
        <title>Multiple hybrid de novo genome assembly of finger millet, an orphan allotetraploid crop.</title>
        <authorList>
            <person name="Hatakeyama M."/>
            <person name="Aluri S."/>
            <person name="Balachadran M.T."/>
            <person name="Sivarajan S.R."/>
            <person name="Patrignani A."/>
            <person name="Gruter S."/>
            <person name="Poveda L."/>
            <person name="Shimizu-Inatsugi R."/>
            <person name="Baeten J."/>
            <person name="Francoijs K.J."/>
            <person name="Nataraja K.N."/>
            <person name="Reddy Y.A.N."/>
            <person name="Phadnis S."/>
            <person name="Ravikumar R.L."/>
            <person name="Schlapbach R."/>
            <person name="Sreeman S.M."/>
            <person name="Shimizu K.K."/>
        </authorList>
    </citation>
    <scope>NUCLEOTIDE SEQUENCE</scope>
</reference>
<dbReference type="SUPFAM" id="SSF101936">
    <property type="entry name" value="DNA-binding pseudobarrel domain"/>
    <property type="match status" value="1"/>
</dbReference>
<gene>
    <name evidence="7" type="primary">gb08431</name>
    <name evidence="7" type="ORF">PR202_gb08431</name>
</gene>
<dbReference type="SMART" id="SM01019">
    <property type="entry name" value="B3"/>
    <property type="match status" value="1"/>
</dbReference>
<evidence type="ECO:0000256" key="2">
    <source>
        <dbReference type="ARBA" id="ARBA00023015"/>
    </source>
</evidence>
<dbReference type="EMBL" id="BQKI01000075">
    <property type="protein sequence ID" value="GJN20986.1"/>
    <property type="molecule type" value="Genomic_DNA"/>
</dbReference>
<name>A0AAV5EFP5_ELECO</name>
<evidence type="ECO:0000313" key="8">
    <source>
        <dbReference type="Proteomes" id="UP001054889"/>
    </source>
</evidence>
<feature type="domain" description="TF-B3" evidence="6">
    <location>
        <begin position="57"/>
        <end position="158"/>
    </location>
</feature>
<dbReference type="GO" id="GO:0003677">
    <property type="term" value="F:DNA binding"/>
    <property type="evidence" value="ECO:0007669"/>
    <property type="project" value="UniProtKB-KW"/>
</dbReference>
<dbReference type="InterPro" id="IPR044800">
    <property type="entry name" value="LEC2-like"/>
</dbReference>
<evidence type="ECO:0000256" key="5">
    <source>
        <dbReference type="ARBA" id="ARBA00023242"/>
    </source>
</evidence>
<dbReference type="Gene3D" id="2.40.330.10">
    <property type="entry name" value="DNA-binding pseudobarrel domain"/>
    <property type="match status" value="1"/>
</dbReference>
<sequence length="253" mass="27771">MHQSPLLTVNPISSPVFSVPLVSESAPAFSSGVRYGHGGSALSGSSHGEGIQMEFMFSKMLTLSDVGKLNRLLIPRQDAEKYFPMGLGALEDYVAFEDSTGVLWHFRYSFWQSSKTYVLTKGWMNFVKEKGLGDGDVVSFHQGTDAAGIHNRFIYFKKKNHGLSMPHHVPPAMITPFGTLDDNWLRKAFYSSSQYRASLSWQHLPDGSVDTMPPNLPILQPPSISQGASLGSCVAPAKKCVRLFGVDLNIDGN</sequence>
<dbReference type="PANTHER" id="PTHR31140:SF46">
    <property type="entry name" value="AP2_ERF AND B3 DOMAIN-CONTAINING TRANSCRIPTION FACTOR"/>
    <property type="match status" value="1"/>
</dbReference>
<dbReference type="Pfam" id="PF02362">
    <property type="entry name" value="B3"/>
    <property type="match status" value="1"/>
</dbReference>
<comment type="caution">
    <text evidence="7">The sequence shown here is derived from an EMBL/GenBank/DDBJ whole genome shotgun (WGS) entry which is preliminary data.</text>
</comment>
<comment type="subcellular location">
    <subcellularLocation>
        <location evidence="1">Nucleus</location>
    </subcellularLocation>
</comment>
<dbReference type="GO" id="GO:0005634">
    <property type="term" value="C:nucleus"/>
    <property type="evidence" value="ECO:0007669"/>
    <property type="project" value="UniProtKB-SubCell"/>
</dbReference>
<keyword evidence="4" id="KW-0804">Transcription</keyword>
<dbReference type="AlphaFoldDB" id="A0AAV5EFP5"/>
<organism evidence="7 8">
    <name type="scientific">Eleusine coracana subsp. coracana</name>
    <dbReference type="NCBI Taxonomy" id="191504"/>
    <lineage>
        <taxon>Eukaryota</taxon>
        <taxon>Viridiplantae</taxon>
        <taxon>Streptophyta</taxon>
        <taxon>Embryophyta</taxon>
        <taxon>Tracheophyta</taxon>
        <taxon>Spermatophyta</taxon>
        <taxon>Magnoliopsida</taxon>
        <taxon>Liliopsida</taxon>
        <taxon>Poales</taxon>
        <taxon>Poaceae</taxon>
        <taxon>PACMAD clade</taxon>
        <taxon>Chloridoideae</taxon>
        <taxon>Cynodonteae</taxon>
        <taxon>Eleusininae</taxon>
        <taxon>Eleusine</taxon>
    </lineage>
</organism>
<evidence type="ECO:0000256" key="3">
    <source>
        <dbReference type="ARBA" id="ARBA00023125"/>
    </source>
</evidence>
<evidence type="ECO:0000256" key="4">
    <source>
        <dbReference type="ARBA" id="ARBA00023163"/>
    </source>
</evidence>
<keyword evidence="2" id="KW-0805">Transcription regulation</keyword>
<reference evidence="7" key="2">
    <citation type="submission" date="2021-12" db="EMBL/GenBank/DDBJ databases">
        <title>Resequencing data analysis of finger millet.</title>
        <authorList>
            <person name="Hatakeyama M."/>
            <person name="Aluri S."/>
            <person name="Balachadran M.T."/>
            <person name="Sivarajan S.R."/>
            <person name="Poveda L."/>
            <person name="Shimizu-Inatsugi R."/>
            <person name="Schlapbach R."/>
            <person name="Sreeman S.M."/>
            <person name="Shimizu K.K."/>
        </authorList>
    </citation>
    <scope>NUCLEOTIDE SEQUENCE</scope>
</reference>
<dbReference type="InterPro" id="IPR015300">
    <property type="entry name" value="DNA-bd_pseudobarrel_sf"/>
</dbReference>
<protein>
    <recommendedName>
        <fullName evidence="6">TF-B3 domain-containing protein</fullName>
    </recommendedName>
</protein>
<evidence type="ECO:0000256" key="1">
    <source>
        <dbReference type="ARBA" id="ARBA00004123"/>
    </source>
</evidence>
<dbReference type="InterPro" id="IPR003340">
    <property type="entry name" value="B3_DNA-bd"/>
</dbReference>
<dbReference type="CDD" id="cd10017">
    <property type="entry name" value="B3_DNA"/>
    <property type="match status" value="1"/>
</dbReference>
<accession>A0AAV5EFP5</accession>
<dbReference type="PROSITE" id="PS50863">
    <property type="entry name" value="B3"/>
    <property type="match status" value="1"/>
</dbReference>
<dbReference type="Proteomes" id="UP001054889">
    <property type="component" value="Unassembled WGS sequence"/>
</dbReference>
<evidence type="ECO:0000313" key="7">
    <source>
        <dbReference type="EMBL" id="GJN20986.1"/>
    </source>
</evidence>
<keyword evidence="5" id="KW-0539">Nucleus</keyword>
<proteinExistence type="predicted"/>
<dbReference type="PANTHER" id="PTHR31140">
    <property type="entry name" value="B3 DOMAIN-CONTAINING TRANSCRIPTION FACTOR ABI3"/>
    <property type="match status" value="1"/>
</dbReference>
<dbReference type="GO" id="GO:0003700">
    <property type="term" value="F:DNA-binding transcription factor activity"/>
    <property type="evidence" value="ECO:0007669"/>
    <property type="project" value="InterPro"/>
</dbReference>
<evidence type="ECO:0000259" key="6">
    <source>
        <dbReference type="PROSITE" id="PS50863"/>
    </source>
</evidence>